<feature type="transmembrane region" description="Helical" evidence="1">
    <location>
        <begin position="153"/>
        <end position="173"/>
    </location>
</feature>
<keyword evidence="1" id="KW-1133">Transmembrane helix</keyword>
<dbReference type="EMBL" id="ONZG01000004">
    <property type="protein sequence ID" value="SPJ28555.1"/>
    <property type="molecule type" value="Genomic_DNA"/>
</dbReference>
<dbReference type="AlphaFoldDB" id="A0A2R8C801"/>
<dbReference type="RefSeq" id="WP_108787064.1">
    <property type="nucleotide sequence ID" value="NZ_ONZG01000004.1"/>
</dbReference>
<sequence length="174" mass="19447">MSYSYDFDMFSVMPDEVQQEFQGFLNEIGMAHTATQQVALFRDPGLAEALRSADEEIKQMFLDSGFGFNVCHSGAPEGRFPARDENARNACVSRLAKNMGKVENLKDRDWGGFDIVAFLDYFQSAEPMDEVEITALHQDLARQARKYKMRRRMAQVGLALGCTMVVGAAAAMVL</sequence>
<accession>A0A2R8C801</accession>
<reference evidence="3" key="1">
    <citation type="submission" date="2018-03" db="EMBL/GenBank/DDBJ databases">
        <authorList>
            <person name="Rodrigo-Torres L."/>
            <person name="Arahal R. D."/>
            <person name="Lucena T."/>
        </authorList>
    </citation>
    <scope>NUCLEOTIDE SEQUENCE [LARGE SCALE GENOMIC DNA]</scope>
    <source>
        <strain evidence="3">CECT 7615</strain>
    </source>
</reference>
<keyword evidence="1" id="KW-0472">Membrane</keyword>
<dbReference type="Proteomes" id="UP000244898">
    <property type="component" value="Unassembled WGS sequence"/>
</dbReference>
<evidence type="ECO:0000313" key="3">
    <source>
        <dbReference type="Proteomes" id="UP000244898"/>
    </source>
</evidence>
<evidence type="ECO:0000256" key="1">
    <source>
        <dbReference type="SAM" id="Phobius"/>
    </source>
</evidence>
<protein>
    <submittedName>
        <fullName evidence="2">Uncharacterized protein</fullName>
    </submittedName>
</protein>
<gene>
    <name evidence="2" type="ORF">TRM7615_02055</name>
</gene>
<dbReference type="OrthoDB" id="7707180at2"/>
<proteinExistence type="predicted"/>
<keyword evidence="1" id="KW-0812">Transmembrane</keyword>
<evidence type="ECO:0000313" key="2">
    <source>
        <dbReference type="EMBL" id="SPJ28555.1"/>
    </source>
</evidence>
<organism evidence="2 3">
    <name type="scientific">Falsiruegeria mediterranea M17</name>
    <dbReference type="NCBI Taxonomy" id="1200281"/>
    <lineage>
        <taxon>Bacteria</taxon>
        <taxon>Pseudomonadati</taxon>
        <taxon>Pseudomonadota</taxon>
        <taxon>Alphaproteobacteria</taxon>
        <taxon>Rhodobacterales</taxon>
        <taxon>Roseobacteraceae</taxon>
        <taxon>Falsiruegeria</taxon>
    </lineage>
</organism>
<name>A0A2R8C801_9RHOB</name>
<keyword evidence="3" id="KW-1185">Reference proteome</keyword>